<organism evidence="10 11">
    <name type="scientific">Nesidiocoris tenuis</name>
    <dbReference type="NCBI Taxonomy" id="355587"/>
    <lineage>
        <taxon>Eukaryota</taxon>
        <taxon>Metazoa</taxon>
        <taxon>Ecdysozoa</taxon>
        <taxon>Arthropoda</taxon>
        <taxon>Hexapoda</taxon>
        <taxon>Insecta</taxon>
        <taxon>Pterygota</taxon>
        <taxon>Neoptera</taxon>
        <taxon>Paraneoptera</taxon>
        <taxon>Hemiptera</taxon>
        <taxon>Heteroptera</taxon>
        <taxon>Panheteroptera</taxon>
        <taxon>Cimicomorpha</taxon>
        <taxon>Miridae</taxon>
        <taxon>Dicyphina</taxon>
        <taxon>Nesidiocoris</taxon>
    </lineage>
</organism>
<feature type="compositionally biased region" description="Pro residues" evidence="8">
    <location>
        <begin position="209"/>
        <end position="218"/>
    </location>
</feature>
<feature type="domain" description="C2H2-type" evidence="9">
    <location>
        <begin position="398"/>
        <end position="428"/>
    </location>
</feature>
<dbReference type="PROSITE" id="PS00028">
    <property type="entry name" value="ZINC_FINGER_C2H2_1"/>
    <property type="match status" value="4"/>
</dbReference>
<feature type="compositionally biased region" description="Gly residues" evidence="8">
    <location>
        <begin position="436"/>
        <end position="450"/>
    </location>
</feature>
<dbReference type="PANTHER" id="PTHR45718:SF4">
    <property type="entry name" value="TRANSCRIPTIONAL ACTIVATOR CUBITUS INTERRUPTUS"/>
    <property type="match status" value="1"/>
</dbReference>
<feature type="compositionally biased region" description="Polar residues" evidence="8">
    <location>
        <begin position="655"/>
        <end position="668"/>
    </location>
</feature>
<evidence type="ECO:0000313" key="11">
    <source>
        <dbReference type="Proteomes" id="UP001307889"/>
    </source>
</evidence>
<dbReference type="EMBL" id="AP028914">
    <property type="protein sequence ID" value="BES95126.1"/>
    <property type="molecule type" value="Genomic_DNA"/>
</dbReference>
<feature type="domain" description="C2H2-type" evidence="9">
    <location>
        <begin position="309"/>
        <end position="336"/>
    </location>
</feature>
<dbReference type="PROSITE" id="PS50157">
    <property type="entry name" value="ZINC_FINGER_C2H2_2"/>
    <property type="match status" value="4"/>
</dbReference>
<feature type="compositionally biased region" description="Polar residues" evidence="8">
    <location>
        <begin position="837"/>
        <end position="850"/>
    </location>
</feature>
<evidence type="ECO:0000256" key="4">
    <source>
        <dbReference type="ARBA" id="ARBA00022771"/>
    </source>
</evidence>
<sequence>MMGTDRSRTVIEVPVWRRSVLGGGGGGELNLLLGRCRLPPPPPEYSAPPPYHRLNPYMELYSSLQHATPTPPLHGLGLSGEFLAARSCSITELQQPSSTLTSSELPFPLDGSRLASPRPSRQSRKRALSASPYSDLDLNSMIRFSPNSLVSLVNASRSSSASGSYGHLSAGPLSFSGTLSPALSMHPGMGPHLQQLQAHILRSGGVLPPLTPHPPGVFSPPNESKTEEKSEPIMVSDESEMQSKKSTKAEKTMSQEEERLMRSEPGDFVATDCNWKRCGLQFQTQRNLVNHINNDHINANKKSFVCQWEDCSRDEKPFKAMYMLVVHMRRHTGEKPHKCTFEGCRKAYSRLENLKTHLRSHTGEKPYTCEYPGCSKAFSNASDRAKHQNRTHSNEKPYVCKAPGCTKRYTDPSSLRKHVKTVHGAEFYANKKHKGNGSGGDGGSEDGNGGLSPSRSDEPLSTKTASVSSPSIKSEETNSPTGHQGSPMPIMPSSYAYCDEPISDNLSTTGANALDENWAEDAQDLNLYDLPAELQSVAVGLAPPAVRHHGRVKINHKPAVNLPPLPTMHSPRRGPTSGCVSGITDLNRRITDLKMTGITTAEVRRDSGNSTASYYGSLKSGDVDSRRSSQMSHHRPSNGSLYDPISVGSSRRSSQLSTNLVVQPQSCGWDNDSSETRRMSEPIQSLALTSPPPRPRSTLPGIQNQNNNSEVTIHHPNQEVVLDEVGEGELLESRLVLPDDMVQYLSQVADTGNQGTFENLPSSPQTAVAPASNLVNRPRPSTAGRLTPPGPPGSMVQGTVCQSPSRAGNTPLPMSPHGQCLQYGPHQQVHSPQSQPNLAPQMSQVTSTQVAMKHGQGPHSTNHAQAAPSQVPAQAMPVQQRRLSTPALPQSMLPEASPSSHHSVQPMSPCIGNPISPCCYQQQAPISSPAAATTAPPQMHNPHQAARHCNCSNAQCTANNQCNPQGPPYYNNNNYAQYPAGTYQEPKEEPGQCPPNGNQIRQTAYERTLEYVEQCQTWATATQTPSCNMVINDMTSSLNSLMEENRYFQMIQ</sequence>
<keyword evidence="6" id="KW-0539">Nucleus</keyword>
<feature type="compositionally biased region" description="Polar residues" evidence="8">
    <location>
        <begin position="461"/>
        <end position="484"/>
    </location>
</feature>
<evidence type="ECO:0000256" key="5">
    <source>
        <dbReference type="ARBA" id="ARBA00022833"/>
    </source>
</evidence>
<feature type="compositionally biased region" description="Polar residues" evidence="8">
    <location>
        <begin position="796"/>
        <end position="808"/>
    </location>
</feature>
<feature type="compositionally biased region" description="Polar residues" evidence="8">
    <location>
        <begin position="94"/>
        <end position="104"/>
    </location>
</feature>
<dbReference type="SUPFAM" id="SSF57667">
    <property type="entry name" value="beta-beta-alpha zinc fingers"/>
    <property type="match status" value="3"/>
</dbReference>
<dbReference type="InterPro" id="IPR036236">
    <property type="entry name" value="Znf_C2H2_sf"/>
</dbReference>
<feature type="compositionally biased region" description="Basic and acidic residues" evidence="8">
    <location>
        <begin position="241"/>
        <end position="262"/>
    </location>
</feature>
<feature type="region of interest" description="Disordered" evidence="8">
    <location>
        <begin position="204"/>
        <end position="262"/>
    </location>
</feature>
<dbReference type="Proteomes" id="UP001307889">
    <property type="component" value="Chromosome 6"/>
</dbReference>
<reference evidence="10 11" key="1">
    <citation type="submission" date="2023-09" db="EMBL/GenBank/DDBJ databases">
        <title>Nesidiocoris tenuis whole genome shotgun sequence.</title>
        <authorList>
            <person name="Shibata T."/>
            <person name="Shimoda M."/>
            <person name="Kobayashi T."/>
            <person name="Uehara T."/>
        </authorList>
    </citation>
    <scope>NUCLEOTIDE SEQUENCE [LARGE SCALE GENOMIC DNA]</scope>
    <source>
        <strain evidence="10 11">Japan</strain>
    </source>
</reference>
<dbReference type="PANTHER" id="PTHR45718">
    <property type="entry name" value="TRANSCRIPTIONAL ACTIVATOR CUBITUS INTERRUPTUS"/>
    <property type="match status" value="1"/>
</dbReference>
<dbReference type="InterPro" id="IPR043359">
    <property type="entry name" value="GLI-like"/>
</dbReference>
<dbReference type="InterPro" id="IPR056436">
    <property type="entry name" value="Znf-C2H2_ZIC1-5/GLI1-3-like"/>
</dbReference>
<feature type="compositionally biased region" description="Low complexity" evidence="8">
    <location>
        <begin position="825"/>
        <end position="836"/>
    </location>
</feature>
<keyword evidence="2" id="KW-0479">Metal-binding</keyword>
<feature type="region of interest" description="Disordered" evidence="8">
    <location>
        <begin position="601"/>
        <end position="708"/>
    </location>
</feature>
<feature type="domain" description="C2H2-type" evidence="9">
    <location>
        <begin position="367"/>
        <end position="397"/>
    </location>
</feature>
<evidence type="ECO:0000256" key="7">
    <source>
        <dbReference type="PROSITE-ProRule" id="PRU00042"/>
    </source>
</evidence>
<feature type="region of interest" description="Disordered" evidence="8">
    <location>
        <begin position="756"/>
        <end position="881"/>
    </location>
</feature>
<dbReference type="Pfam" id="PF23561">
    <property type="entry name" value="zf-C2H2_15"/>
    <property type="match status" value="1"/>
</dbReference>
<feature type="compositionally biased region" description="Polar residues" evidence="8">
    <location>
        <begin position="756"/>
        <end position="766"/>
    </location>
</feature>
<keyword evidence="11" id="KW-1185">Reference proteome</keyword>
<evidence type="ECO:0000256" key="8">
    <source>
        <dbReference type="SAM" id="MobiDB-lite"/>
    </source>
</evidence>
<feature type="domain" description="C2H2-type" evidence="9">
    <location>
        <begin position="337"/>
        <end position="366"/>
    </location>
</feature>
<keyword evidence="3" id="KW-0677">Repeat</keyword>
<evidence type="ECO:0000256" key="6">
    <source>
        <dbReference type="ARBA" id="ARBA00023242"/>
    </source>
</evidence>
<evidence type="ECO:0000256" key="3">
    <source>
        <dbReference type="ARBA" id="ARBA00022737"/>
    </source>
</evidence>
<feature type="compositionally biased region" description="Low complexity" evidence="8">
    <location>
        <begin position="864"/>
        <end position="880"/>
    </location>
</feature>
<feature type="region of interest" description="Disordered" evidence="8">
    <location>
        <begin position="557"/>
        <end position="583"/>
    </location>
</feature>
<dbReference type="InterPro" id="IPR013087">
    <property type="entry name" value="Znf_C2H2_type"/>
</dbReference>
<protein>
    <submittedName>
        <fullName evidence="10">Cubitus interruptus</fullName>
    </submittedName>
</protein>
<dbReference type="Pfam" id="PF00096">
    <property type="entry name" value="zf-C2H2"/>
    <property type="match status" value="3"/>
</dbReference>
<evidence type="ECO:0000259" key="9">
    <source>
        <dbReference type="PROSITE" id="PS50157"/>
    </source>
</evidence>
<feature type="region of interest" description="Disordered" evidence="8">
    <location>
        <begin position="94"/>
        <end position="131"/>
    </location>
</feature>
<gene>
    <name evidence="10" type="ORF">NTJ_07935</name>
</gene>
<evidence type="ECO:0000313" key="10">
    <source>
        <dbReference type="EMBL" id="BES95126.1"/>
    </source>
</evidence>
<name>A0ABN7ASG3_9HEMI</name>
<dbReference type="SMART" id="SM00355">
    <property type="entry name" value="ZnF_C2H2"/>
    <property type="match status" value="5"/>
</dbReference>
<comment type="subcellular location">
    <subcellularLocation>
        <location evidence="1">Nucleus</location>
    </subcellularLocation>
</comment>
<dbReference type="Gene3D" id="3.30.160.60">
    <property type="entry name" value="Classic Zinc Finger"/>
    <property type="match status" value="5"/>
</dbReference>
<accession>A0ABN7ASG3</accession>
<keyword evidence="4 7" id="KW-0863">Zinc-finger</keyword>
<evidence type="ECO:0000256" key="2">
    <source>
        <dbReference type="ARBA" id="ARBA00022723"/>
    </source>
</evidence>
<feature type="region of interest" description="Disordered" evidence="8">
    <location>
        <begin position="426"/>
        <end position="493"/>
    </location>
</feature>
<keyword evidence="5" id="KW-0862">Zinc</keyword>
<evidence type="ECO:0000256" key="1">
    <source>
        <dbReference type="ARBA" id="ARBA00004123"/>
    </source>
</evidence>
<proteinExistence type="predicted"/>